<evidence type="ECO:0000313" key="1">
    <source>
        <dbReference type="EMBL" id="KAF4045866.1"/>
    </source>
</evidence>
<sequence>MLSPYNWRFTYSLRGESRTNRKLDALPPMGVIASQLKHCTVCSSNLDQHHMRYRLYCCKSEPCSSALISCKLKLTILTCERTKQSHLYQHDDHVSAPDLGPQLSLEIKAAIRELVTTDVKPARIRNELVDSFTLLTGAVRALKQIQHFVYSYRRNKMKNTDGVEDMEETAAESQFSDDLPDITPFTFGYPLDEDGAPDLGDIGDDEPLVIGVTTQFLLKAAA</sequence>
<name>A0A833TSF9_PHYIN</name>
<organism evidence="1 2">
    <name type="scientific">Phytophthora infestans</name>
    <name type="common">Potato late blight agent</name>
    <name type="synonym">Botrytis infestans</name>
    <dbReference type="NCBI Taxonomy" id="4787"/>
    <lineage>
        <taxon>Eukaryota</taxon>
        <taxon>Sar</taxon>
        <taxon>Stramenopiles</taxon>
        <taxon>Oomycota</taxon>
        <taxon>Peronosporomycetes</taxon>
        <taxon>Peronosporales</taxon>
        <taxon>Peronosporaceae</taxon>
        <taxon>Phytophthora</taxon>
    </lineage>
</organism>
<dbReference type="EMBL" id="WSZM01000038">
    <property type="protein sequence ID" value="KAF4045866.1"/>
    <property type="molecule type" value="Genomic_DNA"/>
</dbReference>
<reference evidence="1" key="1">
    <citation type="submission" date="2020-04" db="EMBL/GenBank/DDBJ databases">
        <title>Hybrid Assembly of Korean Phytophthora infestans isolates.</title>
        <authorList>
            <person name="Prokchorchik M."/>
            <person name="Lee Y."/>
            <person name="Seo J."/>
            <person name="Cho J.-H."/>
            <person name="Park Y.-E."/>
            <person name="Jang D.-C."/>
            <person name="Im J.-S."/>
            <person name="Choi J.-G."/>
            <person name="Park H.-J."/>
            <person name="Lee G.-B."/>
            <person name="Lee Y.-G."/>
            <person name="Hong S.-Y."/>
            <person name="Cho K."/>
            <person name="Sohn K.H."/>
        </authorList>
    </citation>
    <scope>NUCLEOTIDE SEQUENCE</scope>
    <source>
        <strain evidence="1">KR_1_A1</strain>
    </source>
</reference>
<comment type="caution">
    <text evidence="1">The sequence shown here is derived from an EMBL/GenBank/DDBJ whole genome shotgun (WGS) entry which is preliminary data.</text>
</comment>
<keyword evidence="2" id="KW-1185">Reference proteome</keyword>
<dbReference type="AlphaFoldDB" id="A0A833TSF9"/>
<proteinExistence type="predicted"/>
<protein>
    <submittedName>
        <fullName evidence="1">Uncharacterized protein</fullName>
    </submittedName>
</protein>
<evidence type="ECO:0000313" key="2">
    <source>
        <dbReference type="Proteomes" id="UP000602510"/>
    </source>
</evidence>
<gene>
    <name evidence="1" type="ORF">GN244_ATG01696</name>
</gene>
<accession>A0A833TSF9</accession>
<dbReference type="Proteomes" id="UP000602510">
    <property type="component" value="Unassembled WGS sequence"/>
</dbReference>